<comment type="caution">
    <text evidence="7">The sequence shown here is derived from an EMBL/GenBank/DDBJ whole genome shotgun (WGS) entry which is preliminary data.</text>
</comment>
<dbReference type="InterPro" id="IPR050551">
    <property type="entry name" value="Fructan_Metab_Enzymes"/>
</dbReference>
<protein>
    <recommendedName>
        <fullName evidence="9">Glycosyl hydrolase family 32 N-terminal domain-containing protein</fullName>
    </recommendedName>
</protein>
<reference evidence="8" key="1">
    <citation type="journal article" date="2020" name="Nat. Commun.">
        <title>Genome assembly of wild tea tree DASZ reveals pedigree and selection history of tea varieties.</title>
        <authorList>
            <person name="Zhang W."/>
            <person name="Zhang Y."/>
            <person name="Qiu H."/>
            <person name="Guo Y."/>
            <person name="Wan H."/>
            <person name="Zhang X."/>
            <person name="Scossa F."/>
            <person name="Alseekh S."/>
            <person name="Zhang Q."/>
            <person name="Wang P."/>
            <person name="Xu L."/>
            <person name="Schmidt M.H."/>
            <person name="Jia X."/>
            <person name="Li D."/>
            <person name="Zhu A."/>
            <person name="Guo F."/>
            <person name="Chen W."/>
            <person name="Ni D."/>
            <person name="Usadel B."/>
            <person name="Fernie A.R."/>
            <person name="Wen W."/>
        </authorList>
    </citation>
    <scope>NUCLEOTIDE SEQUENCE [LARGE SCALE GENOMIC DNA]</scope>
    <source>
        <strain evidence="8">cv. G240</strain>
    </source>
</reference>
<dbReference type="InterPro" id="IPR013189">
    <property type="entry name" value="Glyco_hydro_32_C"/>
</dbReference>
<keyword evidence="3 4" id="KW-0326">Glycosidase</keyword>
<dbReference type="Pfam" id="PF08244">
    <property type="entry name" value="Glyco_hydro_32C"/>
    <property type="match status" value="1"/>
</dbReference>
<dbReference type="Gene3D" id="2.115.10.20">
    <property type="entry name" value="Glycosyl hydrolase domain, family 43"/>
    <property type="match status" value="1"/>
</dbReference>
<sequence length="259" mass="29380">MWECTVFFLISTNSENGLDTYMVGSGIKHTIGTYNLNKDIYIPDKGSVDGDSGLRYDYGKFYASKTFFDSVKQRRILWGWINEALPQPKYIKQGWSGAIPRNIWLDKSRKQLMQWPISEIETLRMNQVDLPSKLVKGRSMLEISSITVAQADVEISFSVLGIEKAKMMDPSWTNPQLLCSQKDASIKGGLGLFGLKVLALKDLKEHTSVFFRIFKAQSNKHVVLMCSDQSMFLSALFVNNFSLLNSYVLCFNILSQLLT</sequence>
<reference evidence="7 8" key="2">
    <citation type="submission" date="2020-07" db="EMBL/GenBank/DDBJ databases">
        <title>Genome assembly of wild tea tree DASZ reveals pedigree and selection history of tea varieties.</title>
        <authorList>
            <person name="Zhang W."/>
        </authorList>
    </citation>
    <scope>NUCLEOTIDE SEQUENCE [LARGE SCALE GENOMIC DNA]</scope>
    <source>
        <strain evidence="8">cv. G240</strain>
        <tissue evidence="7">Leaf</tissue>
    </source>
</reference>
<keyword evidence="2 4" id="KW-0378">Hydrolase</keyword>
<feature type="domain" description="Glycosyl hydrolase family 32 N-terminal" evidence="5">
    <location>
        <begin position="1"/>
        <end position="116"/>
    </location>
</feature>
<dbReference type="InterPro" id="IPR013320">
    <property type="entry name" value="ConA-like_dom_sf"/>
</dbReference>
<dbReference type="InterPro" id="IPR023296">
    <property type="entry name" value="Glyco_hydro_beta-prop_sf"/>
</dbReference>
<dbReference type="InterPro" id="IPR013148">
    <property type="entry name" value="Glyco_hydro_32_N"/>
</dbReference>
<evidence type="ECO:0000259" key="6">
    <source>
        <dbReference type="Pfam" id="PF08244"/>
    </source>
</evidence>
<dbReference type="SUPFAM" id="SSF75005">
    <property type="entry name" value="Arabinanase/levansucrase/invertase"/>
    <property type="match status" value="1"/>
</dbReference>
<gene>
    <name evidence="7" type="ORF">HYC85_025665</name>
</gene>
<dbReference type="Proteomes" id="UP000593564">
    <property type="component" value="Unassembled WGS sequence"/>
</dbReference>
<keyword evidence="8" id="KW-1185">Reference proteome</keyword>
<evidence type="ECO:0008006" key="9">
    <source>
        <dbReference type="Google" id="ProtNLM"/>
    </source>
</evidence>
<dbReference type="EMBL" id="JACBKZ010000012">
    <property type="protein sequence ID" value="KAF5938159.1"/>
    <property type="molecule type" value="Genomic_DNA"/>
</dbReference>
<dbReference type="SMART" id="SM00640">
    <property type="entry name" value="Glyco_32"/>
    <property type="match status" value="1"/>
</dbReference>
<evidence type="ECO:0000259" key="5">
    <source>
        <dbReference type="Pfam" id="PF00251"/>
    </source>
</evidence>
<dbReference type="InterPro" id="IPR001362">
    <property type="entry name" value="Glyco_hydro_32"/>
</dbReference>
<evidence type="ECO:0000313" key="8">
    <source>
        <dbReference type="Proteomes" id="UP000593564"/>
    </source>
</evidence>
<dbReference type="Pfam" id="PF00251">
    <property type="entry name" value="Glyco_hydro_32N"/>
    <property type="match status" value="1"/>
</dbReference>
<dbReference type="AlphaFoldDB" id="A0A7J7GBM7"/>
<proteinExistence type="inferred from homology"/>
<evidence type="ECO:0000256" key="2">
    <source>
        <dbReference type="ARBA" id="ARBA00022801"/>
    </source>
</evidence>
<evidence type="ECO:0000256" key="3">
    <source>
        <dbReference type="ARBA" id="ARBA00023295"/>
    </source>
</evidence>
<organism evidence="7 8">
    <name type="scientific">Camellia sinensis</name>
    <name type="common">Tea plant</name>
    <name type="synonym">Thea sinensis</name>
    <dbReference type="NCBI Taxonomy" id="4442"/>
    <lineage>
        <taxon>Eukaryota</taxon>
        <taxon>Viridiplantae</taxon>
        <taxon>Streptophyta</taxon>
        <taxon>Embryophyta</taxon>
        <taxon>Tracheophyta</taxon>
        <taxon>Spermatophyta</taxon>
        <taxon>Magnoliopsida</taxon>
        <taxon>eudicotyledons</taxon>
        <taxon>Gunneridae</taxon>
        <taxon>Pentapetalae</taxon>
        <taxon>asterids</taxon>
        <taxon>Ericales</taxon>
        <taxon>Theaceae</taxon>
        <taxon>Camellia</taxon>
    </lineage>
</organism>
<name>A0A7J7GBM7_CAMSI</name>
<dbReference type="GO" id="GO:0005975">
    <property type="term" value="P:carbohydrate metabolic process"/>
    <property type="evidence" value="ECO:0007669"/>
    <property type="project" value="InterPro"/>
</dbReference>
<evidence type="ECO:0000256" key="4">
    <source>
        <dbReference type="RuleBase" id="RU362110"/>
    </source>
</evidence>
<dbReference type="GO" id="GO:0004553">
    <property type="term" value="F:hydrolase activity, hydrolyzing O-glycosyl compounds"/>
    <property type="evidence" value="ECO:0007669"/>
    <property type="project" value="InterPro"/>
</dbReference>
<evidence type="ECO:0000313" key="7">
    <source>
        <dbReference type="EMBL" id="KAF5938159.1"/>
    </source>
</evidence>
<evidence type="ECO:0000256" key="1">
    <source>
        <dbReference type="ARBA" id="ARBA00009902"/>
    </source>
</evidence>
<dbReference type="PANTHER" id="PTHR31953">
    <property type="entry name" value="BETA-FRUCTOFURANOSIDASE, INSOLUBLE ISOENZYME CWINV1-RELATED"/>
    <property type="match status" value="1"/>
</dbReference>
<dbReference type="Gene3D" id="2.60.120.560">
    <property type="entry name" value="Exo-inulinase, domain 1"/>
    <property type="match status" value="1"/>
</dbReference>
<feature type="domain" description="Glycosyl hydrolase family 32 C-terminal" evidence="6">
    <location>
        <begin position="119"/>
        <end position="222"/>
    </location>
</feature>
<dbReference type="SUPFAM" id="SSF49899">
    <property type="entry name" value="Concanavalin A-like lectins/glucanases"/>
    <property type="match status" value="1"/>
</dbReference>
<comment type="similarity">
    <text evidence="1 4">Belongs to the glycosyl hydrolase 32 family.</text>
</comment>
<accession>A0A7J7GBM7</accession>